<evidence type="ECO:0000313" key="1">
    <source>
        <dbReference type="EMBL" id="KHG25417.1"/>
    </source>
</evidence>
<dbReference type="Proteomes" id="UP000032142">
    <property type="component" value="Unassembled WGS sequence"/>
</dbReference>
<protein>
    <submittedName>
        <fullName evidence="1">Protein URA2</fullName>
    </submittedName>
</protein>
<dbReference type="EMBL" id="KN432374">
    <property type="protein sequence ID" value="KHG25417.1"/>
    <property type="molecule type" value="Genomic_DNA"/>
</dbReference>
<name>A0A0B0PKK3_GOSAR</name>
<evidence type="ECO:0000313" key="2">
    <source>
        <dbReference type="Proteomes" id="UP000032142"/>
    </source>
</evidence>
<keyword evidence="2" id="KW-1185">Reference proteome</keyword>
<reference evidence="2" key="1">
    <citation type="submission" date="2014-09" db="EMBL/GenBank/DDBJ databases">
        <authorList>
            <person name="Mudge J."/>
            <person name="Ramaraj T."/>
            <person name="Lindquist I.E."/>
            <person name="Bharti A.K."/>
            <person name="Sundararajan A."/>
            <person name="Cameron C.T."/>
            <person name="Woodward J.E."/>
            <person name="May G.D."/>
            <person name="Brubaker C."/>
            <person name="Broadhvest J."/>
            <person name="Wilkins T.A."/>
        </authorList>
    </citation>
    <scope>NUCLEOTIDE SEQUENCE</scope>
    <source>
        <strain evidence="2">cv. AKA8401</strain>
    </source>
</reference>
<proteinExistence type="predicted"/>
<dbReference type="AlphaFoldDB" id="A0A0B0PKK3"/>
<accession>A0A0B0PKK3</accession>
<organism evidence="1 2">
    <name type="scientific">Gossypium arboreum</name>
    <name type="common">Tree cotton</name>
    <name type="synonym">Gossypium nanking</name>
    <dbReference type="NCBI Taxonomy" id="29729"/>
    <lineage>
        <taxon>Eukaryota</taxon>
        <taxon>Viridiplantae</taxon>
        <taxon>Streptophyta</taxon>
        <taxon>Embryophyta</taxon>
        <taxon>Tracheophyta</taxon>
        <taxon>Spermatophyta</taxon>
        <taxon>Magnoliopsida</taxon>
        <taxon>eudicotyledons</taxon>
        <taxon>Gunneridae</taxon>
        <taxon>Pentapetalae</taxon>
        <taxon>rosids</taxon>
        <taxon>malvids</taxon>
        <taxon>Malvales</taxon>
        <taxon>Malvaceae</taxon>
        <taxon>Malvoideae</taxon>
        <taxon>Gossypium</taxon>
    </lineage>
</organism>
<gene>
    <name evidence="1" type="ORF">F383_03327</name>
</gene>
<sequence length="95" mass="10798">MERSSQFAKLQVQDAKEGSLPAQKLVAVQRKERPKKQLISTTTCSNNFRSSSSRTARDIHLKRFDEQKLHALGATEITNLIVRVLFGKRTLESQD</sequence>